<comment type="caution">
    <text evidence="9">The sequence shown here is derived from an EMBL/GenBank/DDBJ whole genome shotgun (WGS) entry which is preliminary data.</text>
</comment>
<keyword evidence="10" id="KW-1185">Reference proteome</keyword>
<dbReference type="Pfam" id="PF07690">
    <property type="entry name" value="MFS_1"/>
    <property type="match status" value="1"/>
</dbReference>
<evidence type="ECO:0000313" key="9">
    <source>
        <dbReference type="EMBL" id="KAJ5204210.1"/>
    </source>
</evidence>
<name>A0A9W9MMR9_9EURO</name>
<dbReference type="GO" id="GO:0016020">
    <property type="term" value="C:membrane"/>
    <property type="evidence" value="ECO:0007669"/>
    <property type="project" value="UniProtKB-SubCell"/>
</dbReference>
<dbReference type="RefSeq" id="XP_058308689.1">
    <property type="nucleotide sequence ID" value="XM_058452151.1"/>
</dbReference>
<evidence type="ECO:0000256" key="7">
    <source>
        <dbReference type="SAM" id="Phobius"/>
    </source>
</evidence>
<feature type="transmembrane region" description="Helical" evidence="7">
    <location>
        <begin position="430"/>
        <end position="452"/>
    </location>
</feature>
<feature type="transmembrane region" description="Helical" evidence="7">
    <location>
        <begin position="396"/>
        <end position="418"/>
    </location>
</feature>
<dbReference type="InterPro" id="IPR050930">
    <property type="entry name" value="MFS_Vesicular_Transporter"/>
</dbReference>
<feature type="transmembrane region" description="Helical" evidence="7">
    <location>
        <begin position="321"/>
        <end position="340"/>
    </location>
</feature>
<dbReference type="PANTHER" id="PTHR23506:SF23">
    <property type="entry name" value="GH10249P"/>
    <property type="match status" value="1"/>
</dbReference>
<dbReference type="InterPro" id="IPR036259">
    <property type="entry name" value="MFS_trans_sf"/>
</dbReference>
<dbReference type="Gene3D" id="1.20.1250.20">
    <property type="entry name" value="MFS general substrate transporter like domains"/>
    <property type="match status" value="2"/>
</dbReference>
<protein>
    <recommendedName>
        <fullName evidence="8">Major facilitator superfamily (MFS) profile domain-containing protein</fullName>
    </recommendedName>
</protein>
<dbReference type="InterPro" id="IPR001958">
    <property type="entry name" value="Tet-R_TetA/multi-R_MdtG-like"/>
</dbReference>
<dbReference type="PANTHER" id="PTHR23506">
    <property type="entry name" value="GH10249P"/>
    <property type="match status" value="1"/>
</dbReference>
<organism evidence="9 10">
    <name type="scientific">Penicillium cinerascens</name>
    <dbReference type="NCBI Taxonomy" id="70096"/>
    <lineage>
        <taxon>Eukaryota</taxon>
        <taxon>Fungi</taxon>
        <taxon>Dikarya</taxon>
        <taxon>Ascomycota</taxon>
        <taxon>Pezizomycotina</taxon>
        <taxon>Eurotiomycetes</taxon>
        <taxon>Eurotiomycetidae</taxon>
        <taxon>Eurotiales</taxon>
        <taxon>Aspergillaceae</taxon>
        <taxon>Penicillium</taxon>
    </lineage>
</organism>
<keyword evidence="5 7" id="KW-1133">Transmembrane helix</keyword>
<evidence type="ECO:0000256" key="1">
    <source>
        <dbReference type="ARBA" id="ARBA00004141"/>
    </source>
</evidence>
<dbReference type="SUPFAM" id="SSF103473">
    <property type="entry name" value="MFS general substrate transporter"/>
    <property type="match status" value="1"/>
</dbReference>
<dbReference type="CDD" id="cd17325">
    <property type="entry name" value="MFS_MdtG_SLC18_like"/>
    <property type="match status" value="1"/>
</dbReference>
<dbReference type="AlphaFoldDB" id="A0A9W9MMR9"/>
<evidence type="ECO:0000256" key="4">
    <source>
        <dbReference type="ARBA" id="ARBA00022692"/>
    </source>
</evidence>
<dbReference type="InterPro" id="IPR011701">
    <property type="entry name" value="MFS"/>
</dbReference>
<keyword evidence="3" id="KW-0813">Transport</keyword>
<dbReference type="GO" id="GO:0022857">
    <property type="term" value="F:transmembrane transporter activity"/>
    <property type="evidence" value="ECO:0007669"/>
    <property type="project" value="InterPro"/>
</dbReference>
<dbReference type="PRINTS" id="PR01035">
    <property type="entry name" value="TCRTETA"/>
</dbReference>
<evidence type="ECO:0000256" key="6">
    <source>
        <dbReference type="ARBA" id="ARBA00023136"/>
    </source>
</evidence>
<dbReference type="GeneID" id="83179452"/>
<evidence type="ECO:0000313" key="10">
    <source>
        <dbReference type="Proteomes" id="UP001150904"/>
    </source>
</evidence>
<feature type="transmembrane region" description="Helical" evidence="7">
    <location>
        <begin position="161"/>
        <end position="183"/>
    </location>
</feature>
<feature type="transmembrane region" description="Helical" evidence="7">
    <location>
        <begin position="349"/>
        <end position="369"/>
    </location>
</feature>
<feature type="domain" description="Major facilitator superfamily (MFS) profile" evidence="8">
    <location>
        <begin position="31"/>
        <end position="451"/>
    </location>
</feature>
<reference evidence="9" key="2">
    <citation type="journal article" date="2023" name="IMA Fungus">
        <title>Comparative genomic study of the Penicillium genus elucidates a diverse pangenome and 15 lateral gene transfer events.</title>
        <authorList>
            <person name="Petersen C."/>
            <person name="Sorensen T."/>
            <person name="Nielsen M.R."/>
            <person name="Sondergaard T.E."/>
            <person name="Sorensen J.L."/>
            <person name="Fitzpatrick D.A."/>
            <person name="Frisvad J.C."/>
            <person name="Nielsen K.L."/>
        </authorList>
    </citation>
    <scope>NUCLEOTIDE SEQUENCE</scope>
    <source>
        <strain evidence="9">IBT 15544</strain>
    </source>
</reference>
<dbReference type="Proteomes" id="UP001150904">
    <property type="component" value="Unassembled WGS sequence"/>
</dbReference>
<comment type="similarity">
    <text evidence="2">Belongs to the major facilitator superfamily. Vesicular transporter family.</text>
</comment>
<dbReference type="OrthoDB" id="4336937at2759"/>
<reference evidence="9" key="1">
    <citation type="submission" date="2022-12" db="EMBL/GenBank/DDBJ databases">
        <authorList>
            <person name="Petersen C."/>
        </authorList>
    </citation>
    <scope>NUCLEOTIDE SEQUENCE</scope>
    <source>
        <strain evidence="9">IBT 15544</strain>
    </source>
</reference>
<keyword evidence="4 7" id="KW-0812">Transmembrane</keyword>
<gene>
    <name evidence="9" type="ORF">N7498_005089</name>
</gene>
<evidence type="ECO:0000259" key="8">
    <source>
        <dbReference type="PROSITE" id="PS50850"/>
    </source>
</evidence>
<evidence type="ECO:0000256" key="5">
    <source>
        <dbReference type="ARBA" id="ARBA00022989"/>
    </source>
</evidence>
<dbReference type="PROSITE" id="PS50850">
    <property type="entry name" value="MFS"/>
    <property type="match status" value="1"/>
</dbReference>
<feature type="transmembrane region" description="Helical" evidence="7">
    <location>
        <begin position="253"/>
        <end position="272"/>
    </location>
</feature>
<proteinExistence type="inferred from homology"/>
<evidence type="ECO:0000256" key="3">
    <source>
        <dbReference type="ARBA" id="ARBA00022448"/>
    </source>
</evidence>
<keyword evidence="6 7" id="KW-0472">Membrane</keyword>
<feature type="transmembrane region" description="Helical" evidence="7">
    <location>
        <begin position="28"/>
        <end position="50"/>
    </location>
</feature>
<feature type="transmembrane region" description="Helical" evidence="7">
    <location>
        <begin position="105"/>
        <end position="129"/>
    </location>
</feature>
<feature type="transmembrane region" description="Helical" evidence="7">
    <location>
        <begin position="135"/>
        <end position="154"/>
    </location>
</feature>
<feature type="transmembrane region" description="Helical" evidence="7">
    <location>
        <begin position="70"/>
        <end position="93"/>
    </location>
</feature>
<dbReference type="InterPro" id="IPR020846">
    <property type="entry name" value="MFS_dom"/>
</dbReference>
<sequence>MHTRRQLQLPWKSKTATKPRLLELRSSTWFILTAVCFASATDYFMYGLIVPVAPTALENRVGLPHSKVQSWISILLAIFSATLLVSSPLFGYFADRIGSRRWPFLFGLAMLGAATALLCVGTHIGLWVVGRICQGIAGAIVWVVGVGLVIDTVGKEGLGQFFGYMSMTANLGMVAGPLLGGVLYQESGYYSVFGLAFGLIGVDIFFRLALIEKKHAIRWQEVAVEVETVEEEQRHLGPPRSTLGRVVFLLKSYRLIVALWANIMVAMVWTSFDSVLPLFVQETFGWQQTGQGLIFLTLLAPHFFAPLAGAVVDKFPRSSRYMTGVSFLIFLPAAVLLRFVTENSMKHKVLLCALLTIIGLCVAVSLPALDLEVFNAVGAKEAEDPQAFGSDGTMSLAFGLTNMGFASGNLIGPFFAGFIRQQAGWATMSWALGLVVGISGIPVLFFMGGSIFSPIENAGTKQGAGTDVKN</sequence>
<evidence type="ECO:0000256" key="2">
    <source>
        <dbReference type="ARBA" id="ARBA00006829"/>
    </source>
</evidence>
<comment type="subcellular location">
    <subcellularLocation>
        <location evidence="1">Membrane</location>
        <topology evidence="1">Multi-pass membrane protein</topology>
    </subcellularLocation>
</comment>
<accession>A0A9W9MMR9</accession>
<feature type="transmembrane region" description="Helical" evidence="7">
    <location>
        <begin position="189"/>
        <end position="210"/>
    </location>
</feature>
<dbReference type="EMBL" id="JAPQKR010000012">
    <property type="protein sequence ID" value="KAJ5204210.1"/>
    <property type="molecule type" value="Genomic_DNA"/>
</dbReference>